<comment type="caution">
    <text evidence="3">The sequence shown here is derived from an EMBL/GenBank/DDBJ whole genome shotgun (WGS) entry which is preliminary data.</text>
</comment>
<accession>A0A919V181</accession>
<gene>
    <name evidence="3" type="ORF">Sru01_25600</name>
</gene>
<evidence type="ECO:0000313" key="3">
    <source>
        <dbReference type="EMBL" id="GII77578.1"/>
    </source>
</evidence>
<dbReference type="GO" id="GO:0004674">
    <property type="term" value="F:protein serine/threonine kinase activity"/>
    <property type="evidence" value="ECO:0007669"/>
    <property type="project" value="UniProtKB-KW"/>
</dbReference>
<dbReference type="Pfam" id="PF13581">
    <property type="entry name" value="HATPase_c_2"/>
    <property type="match status" value="1"/>
</dbReference>
<dbReference type="InterPro" id="IPR050267">
    <property type="entry name" value="Anti-sigma-factor_SerPK"/>
</dbReference>
<dbReference type="InterPro" id="IPR036890">
    <property type="entry name" value="HATPase_C_sf"/>
</dbReference>
<dbReference type="InterPro" id="IPR003594">
    <property type="entry name" value="HATPase_dom"/>
</dbReference>
<evidence type="ECO:0000256" key="1">
    <source>
        <dbReference type="ARBA" id="ARBA00022527"/>
    </source>
</evidence>
<dbReference type="PANTHER" id="PTHR35526">
    <property type="entry name" value="ANTI-SIGMA-F FACTOR RSBW-RELATED"/>
    <property type="match status" value="1"/>
</dbReference>
<sequence>MRKGRLLGAIELKGTPESAGLARTFVSDKLGQTHPALDDVTLLVSEVVTNSIVHSDSAHGGKITVVLADCHDFVHVDVVDAGGGDGPHLRDDESGEGGRGLHIVHMLAHRWAVRRHATGRTLWFQVAYQRGSGDRTSQAGTGCAPGAG</sequence>
<dbReference type="AlphaFoldDB" id="A0A919V181"/>
<dbReference type="Gene3D" id="3.30.565.10">
    <property type="entry name" value="Histidine kinase-like ATPase, C-terminal domain"/>
    <property type="match status" value="1"/>
</dbReference>
<dbReference type="PANTHER" id="PTHR35526:SF3">
    <property type="entry name" value="ANTI-SIGMA-F FACTOR RSBW"/>
    <property type="match status" value="1"/>
</dbReference>
<evidence type="ECO:0000313" key="4">
    <source>
        <dbReference type="Proteomes" id="UP000655287"/>
    </source>
</evidence>
<evidence type="ECO:0000259" key="2">
    <source>
        <dbReference type="Pfam" id="PF13581"/>
    </source>
</evidence>
<feature type="domain" description="Histidine kinase/HSP90-like ATPase" evidence="2">
    <location>
        <begin position="15"/>
        <end position="125"/>
    </location>
</feature>
<dbReference type="CDD" id="cd16936">
    <property type="entry name" value="HATPase_RsbW-like"/>
    <property type="match status" value="1"/>
</dbReference>
<dbReference type="RefSeq" id="WP_203984500.1">
    <property type="nucleotide sequence ID" value="NZ_BOOU01000036.1"/>
</dbReference>
<keyword evidence="1" id="KW-0808">Transferase</keyword>
<keyword evidence="4" id="KW-1185">Reference proteome</keyword>
<protein>
    <recommendedName>
        <fullName evidence="2">Histidine kinase/HSP90-like ATPase domain-containing protein</fullName>
    </recommendedName>
</protein>
<dbReference type="Proteomes" id="UP000655287">
    <property type="component" value="Unassembled WGS sequence"/>
</dbReference>
<dbReference type="EMBL" id="BOOU01000036">
    <property type="protein sequence ID" value="GII77578.1"/>
    <property type="molecule type" value="Genomic_DNA"/>
</dbReference>
<name>A0A919V181_9ACTN</name>
<dbReference type="SUPFAM" id="SSF55874">
    <property type="entry name" value="ATPase domain of HSP90 chaperone/DNA topoisomerase II/histidine kinase"/>
    <property type="match status" value="1"/>
</dbReference>
<keyword evidence="1" id="KW-0418">Kinase</keyword>
<proteinExistence type="predicted"/>
<reference evidence="3" key="1">
    <citation type="submission" date="2021-01" db="EMBL/GenBank/DDBJ databases">
        <title>Whole genome shotgun sequence of Sphaerisporangium rufum NBRC 109079.</title>
        <authorList>
            <person name="Komaki H."/>
            <person name="Tamura T."/>
        </authorList>
    </citation>
    <scope>NUCLEOTIDE SEQUENCE</scope>
    <source>
        <strain evidence="3">NBRC 109079</strain>
    </source>
</reference>
<organism evidence="3 4">
    <name type="scientific">Sphaerisporangium rufum</name>
    <dbReference type="NCBI Taxonomy" id="1381558"/>
    <lineage>
        <taxon>Bacteria</taxon>
        <taxon>Bacillati</taxon>
        <taxon>Actinomycetota</taxon>
        <taxon>Actinomycetes</taxon>
        <taxon>Streptosporangiales</taxon>
        <taxon>Streptosporangiaceae</taxon>
        <taxon>Sphaerisporangium</taxon>
    </lineage>
</organism>
<keyword evidence="1" id="KW-0723">Serine/threonine-protein kinase</keyword>